<dbReference type="Proteomes" id="UP000319598">
    <property type="component" value="Segment"/>
</dbReference>
<organism evidence="2 3">
    <name type="scientific">Achromobacter phage vB_AxyP_19-32_Axy23</name>
    <dbReference type="NCBI Taxonomy" id="2591047"/>
    <lineage>
        <taxon>Viruses</taxon>
        <taxon>Duplodnaviria</taxon>
        <taxon>Heunggongvirae</taxon>
        <taxon>Uroviricota</taxon>
        <taxon>Caudoviricetes</taxon>
        <taxon>Autographivirales</taxon>
        <taxon>Autoscriptoviridae</taxon>
        <taxon>Axyvirus</taxon>
        <taxon>Axyvirus 1932Axy23</taxon>
    </lineage>
</organism>
<proteinExistence type="predicted"/>
<name>A0A514CW51_9CAUD</name>
<dbReference type="EMBL" id="MK962640">
    <property type="protein sequence ID" value="QDH84698.1"/>
    <property type="molecule type" value="Genomic_DNA"/>
</dbReference>
<keyword evidence="1" id="KW-0472">Membrane</keyword>
<evidence type="ECO:0000256" key="1">
    <source>
        <dbReference type="SAM" id="Phobius"/>
    </source>
</evidence>
<feature type="transmembrane region" description="Helical" evidence="1">
    <location>
        <begin position="113"/>
        <end position="132"/>
    </location>
</feature>
<reference evidence="2 3" key="1">
    <citation type="submission" date="2019-05" db="EMBL/GenBank/DDBJ databases">
        <title>Complete genome sequence of sixteen phages from Abidjan, cote d'Ivoire, isolated on a single strain of Achromobacter xylosoxidans.</title>
        <authorList>
            <person name="Essoh C."/>
            <person name="Vernadet J.-P."/>
            <person name="Vergnaud G."/>
            <person name="Pourcel C."/>
        </authorList>
    </citation>
    <scope>NUCLEOTIDE SEQUENCE [LARGE SCALE GENOMIC DNA]</scope>
</reference>
<evidence type="ECO:0000313" key="3">
    <source>
        <dbReference type="Proteomes" id="UP000319598"/>
    </source>
</evidence>
<keyword evidence="3" id="KW-1185">Reference proteome</keyword>
<protein>
    <submittedName>
        <fullName evidence="2">Uncharacterized protein</fullName>
    </submittedName>
</protein>
<keyword evidence="1" id="KW-1133">Transmembrane helix</keyword>
<evidence type="ECO:0000313" key="2">
    <source>
        <dbReference type="EMBL" id="QDH84698.1"/>
    </source>
</evidence>
<sequence>MSKIKGMAIQLAQTKSKLEKAAQANTELRNLNGAQANVIETQRKTTLHLTDRLSMAKGIAQDLQTKLKTTEKAVMEVANENLALRDQISVLQQYAKGVDLDLAHKSRRLGTSLSANVIQLGVVLILLAALFGG</sequence>
<keyword evidence="1" id="KW-0812">Transmembrane</keyword>
<gene>
    <name evidence="2" type="ORF">Axy23_016</name>
</gene>
<accession>A0A514CW51</accession>